<dbReference type="AlphaFoldDB" id="A0A6J4JH57"/>
<proteinExistence type="predicted"/>
<feature type="compositionally biased region" description="Basic residues" evidence="1">
    <location>
        <begin position="185"/>
        <end position="195"/>
    </location>
</feature>
<dbReference type="EMBL" id="CADCTD010000156">
    <property type="protein sequence ID" value="CAA9276610.1"/>
    <property type="molecule type" value="Genomic_DNA"/>
</dbReference>
<reference evidence="2" key="1">
    <citation type="submission" date="2020-02" db="EMBL/GenBank/DDBJ databases">
        <authorList>
            <person name="Meier V. D."/>
        </authorList>
    </citation>
    <scope>NUCLEOTIDE SEQUENCE</scope>
    <source>
        <strain evidence="2">AVDCRST_MAG27</strain>
    </source>
</reference>
<keyword evidence="2" id="KW-0456">Lyase</keyword>
<feature type="compositionally biased region" description="Basic residues" evidence="1">
    <location>
        <begin position="249"/>
        <end position="270"/>
    </location>
</feature>
<feature type="compositionally biased region" description="Low complexity" evidence="1">
    <location>
        <begin position="14"/>
        <end position="23"/>
    </location>
</feature>
<feature type="compositionally biased region" description="Basic and acidic residues" evidence="1">
    <location>
        <begin position="294"/>
        <end position="313"/>
    </location>
</feature>
<gene>
    <name evidence="2" type="ORF">AVDCRST_MAG27-3458</name>
</gene>
<feature type="region of interest" description="Disordered" evidence="1">
    <location>
        <begin position="1"/>
        <end position="338"/>
    </location>
</feature>
<protein>
    <submittedName>
        <fullName evidence="2">D-cysteine desulfhydrase</fullName>
        <ecNumber evidence="2">4.4.1.15</ecNumber>
    </submittedName>
</protein>
<accession>A0A6J4JH57</accession>
<feature type="compositionally biased region" description="Low complexity" evidence="1">
    <location>
        <begin position="222"/>
        <end position="233"/>
    </location>
</feature>
<dbReference type="EC" id="4.4.1.15" evidence="2"/>
<feature type="compositionally biased region" description="Basic residues" evidence="1">
    <location>
        <begin position="284"/>
        <end position="293"/>
    </location>
</feature>
<dbReference type="GO" id="GO:0019148">
    <property type="term" value="F:D-cysteine desulfhydrase activity"/>
    <property type="evidence" value="ECO:0007669"/>
    <property type="project" value="UniProtKB-EC"/>
</dbReference>
<feature type="compositionally biased region" description="Basic residues" evidence="1">
    <location>
        <begin position="121"/>
        <end position="132"/>
    </location>
</feature>
<evidence type="ECO:0000313" key="2">
    <source>
        <dbReference type="EMBL" id="CAA9276610.1"/>
    </source>
</evidence>
<feature type="non-terminal residue" evidence="2">
    <location>
        <position position="1"/>
    </location>
</feature>
<evidence type="ECO:0000256" key="1">
    <source>
        <dbReference type="SAM" id="MobiDB-lite"/>
    </source>
</evidence>
<feature type="non-terminal residue" evidence="2">
    <location>
        <position position="338"/>
    </location>
</feature>
<organism evidence="2">
    <name type="scientific">uncultured Craurococcus sp</name>
    <dbReference type="NCBI Taxonomy" id="1135998"/>
    <lineage>
        <taxon>Bacteria</taxon>
        <taxon>Pseudomonadati</taxon>
        <taxon>Pseudomonadota</taxon>
        <taxon>Alphaproteobacteria</taxon>
        <taxon>Acetobacterales</taxon>
        <taxon>Acetobacteraceae</taxon>
        <taxon>Craurococcus</taxon>
        <taxon>environmental samples</taxon>
    </lineage>
</organism>
<feature type="compositionally biased region" description="Basic residues" evidence="1">
    <location>
        <begin position="63"/>
        <end position="72"/>
    </location>
</feature>
<feature type="compositionally biased region" description="Basic residues" evidence="1">
    <location>
        <begin position="154"/>
        <end position="166"/>
    </location>
</feature>
<name>A0A6J4JH57_9PROT</name>
<sequence>EPRTLPAHPPRPPADAAGADGAALPPPRRPAALDQAGRLHRPFHRRQQDAEAGISLRRGARAERRHPRHPGRHPVEPCPADRRRRGQARPRLPDPAGGPHRLHRPGLYPVRQRADGQAARRPGRPPPRRRRHAGGDGGRRRRPPRQGAAALCHPGRRLQPGRRARLCQRGAGAGGAGGGDGAAHRPSRPCHRLGRHPGGAGRRPGRAEQRHPRPRHRRPRAAAEAGGECAGAGRAHRRPSRPARDHQGRACRRQLRLCRPGLRHPDRRHGRGGEAGGAEGGHPPRPRLFGKGHGRADRPDPEGPVHQGPERRLPPYRRPGGAFRLSGGFRPARRHRCL</sequence>
<feature type="compositionally biased region" description="Gly residues" evidence="1">
    <location>
        <begin position="171"/>
        <end position="181"/>
    </location>
</feature>